<dbReference type="PANTHER" id="PTHR45527:SF1">
    <property type="entry name" value="FATTY ACID SYNTHASE"/>
    <property type="match status" value="1"/>
</dbReference>
<dbReference type="GO" id="GO:0003824">
    <property type="term" value="F:catalytic activity"/>
    <property type="evidence" value="ECO:0007669"/>
    <property type="project" value="InterPro"/>
</dbReference>
<dbReference type="EMBL" id="CP046052">
    <property type="protein sequence ID" value="QGM46682.1"/>
    <property type="molecule type" value="Genomic_DNA"/>
</dbReference>
<name>A0A6B8KGC6_9HYPH</name>
<dbReference type="InterPro" id="IPR023213">
    <property type="entry name" value="CAT-like_dom_sf"/>
</dbReference>
<keyword evidence="6" id="KW-1185">Reference proteome</keyword>
<evidence type="ECO:0000256" key="3">
    <source>
        <dbReference type="SAM" id="MobiDB-lite"/>
    </source>
</evidence>
<dbReference type="InterPro" id="IPR001242">
    <property type="entry name" value="Condensation_dom"/>
</dbReference>
<dbReference type="CDD" id="cd19531">
    <property type="entry name" value="LCL_NRPS-like"/>
    <property type="match status" value="1"/>
</dbReference>
<dbReference type="InterPro" id="IPR020806">
    <property type="entry name" value="PKS_PP-bd"/>
</dbReference>
<dbReference type="GO" id="GO:0031177">
    <property type="term" value="F:phosphopantetheine binding"/>
    <property type="evidence" value="ECO:0007669"/>
    <property type="project" value="InterPro"/>
</dbReference>
<dbReference type="FunFam" id="3.40.50.12780:FF:000012">
    <property type="entry name" value="Non-ribosomal peptide synthetase"/>
    <property type="match status" value="1"/>
</dbReference>
<dbReference type="Pfam" id="PF00668">
    <property type="entry name" value="Condensation"/>
    <property type="match status" value="1"/>
</dbReference>
<evidence type="ECO:0000313" key="6">
    <source>
        <dbReference type="Proteomes" id="UP000309061"/>
    </source>
</evidence>
<feature type="region of interest" description="Disordered" evidence="3">
    <location>
        <begin position="253"/>
        <end position="274"/>
    </location>
</feature>
<dbReference type="Gene3D" id="3.30.300.30">
    <property type="match status" value="1"/>
</dbReference>
<keyword evidence="2" id="KW-0597">Phosphoprotein</keyword>
<dbReference type="InterPro" id="IPR036736">
    <property type="entry name" value="ACP-like_sf"/>
</dbReference>
<keyword evidence="1" id="KW-0596">Phosphopantetheine</keyword>
<gene>
    <name evidence="5" type="ORF">H2LOC_013810</name>
</gene>
<dbReference type="InterPro" id="IPR045851">
    <property type="entry name" value="AMP-bd_C_sf"/>
</dbReference>
<dbReference type="Gene3D" id="2.30.38.10">
    <property type="entry name" value="Luciferase, Domain 3"/>
    <property type="match status" value="1"/>
</dbReference>
<sequence>MQSKLDIAAMDARSKLSAAKLDLLRMRLSGRGAENAVGARIAHRPAGENPVSFGQERILFQLLLEPDATLFHIPLLVKFDGALDRGALEAGLNEMIRRHEVLRSSYAQWSGVWRQSIAPQAELAFARIDLRHLSEPERETELSALVAAEARKPFDLAKPPLMRATLAALGPNRHALLLTIHHIVWDGWSSVLMIREITALYKSFLSGGGSPLAPLPVQYADFAHWQRRLVDSEIGKGQIAYWRRQLASLPQYSTLPTDRPRSAAQRRRGASHSFSLAPEAQARLSELARRANTTLFVTLLSGFFAFLFQVTGQSDFAVGTTIAYRTRQELEKLVGFFTNVLVLRADMAGGPSFETLLARVHEIAVDAQANQDAPFERIVEELAPKRDLGHNPLFQIAFVLHNLPAERLELPGVAMTVAETDAAAAAFDLVLHVFEEPDRLKARFEYDADLFDRSTIARLASNFESYLGNLLDDPAQPIGCVSRLTKAEEGRILAAAQSGLATVAPRAILHDLVDASAKGDAAAVVCDAERLSYAELGARANQLAHRLMGLGVGPDVAVGVFVEPSIQAIVAILGVLKAGGAYVPIDPSYPAARIDFMMEDCRAAAIVSMRTSAAALPSLSAPIVLLDDDEILDQMPQLEPESSVGPDNLAYIVYTSGSTGQPKGVMVSHRNAVASTLARRHYYREPVGAFLLLSSIAFDSSVAGLFWTLADGGILCIPDERTRRDPLALLRLIERHSISHLLALPSMYFALLELSAIRSCASLRSVIVAGEECKAEVALRHFQQLPQVRLHNEYGPSETTVWASADTLSAPGSHTVPIGQPIPGAQIYCVGPNGDLAPTGTPGELWLGGEGVARGYRNAPDLTAERFIPNPFAGSGARLFKSGDMGRVDADGRIEFLGRIDDLVKISGYRVEPREIEAALLRDSAVMEAVVVARVDRRGSPRLVAFAVLAKDTQNLEGDLKGRLSQTLPAYMVPERVVVVPSLPRLPNGKISRAALSEFETEPPAKLQDGGPLDDIELLFAEIWQDVLGVDRVEASDNFFDIGGASLSAIQVIARVQQLFEAEIPVTILFDAASLAEFSREVVRIAGDKTLPSEEFDALLRPNETESVQMARSGGFDV</sequence>
<evidence type="ECO:0000259" key="4">
    <source>
        <dbReference type="PROSITE" id="PS50075"/>
    </source>
</evidence>
<organism evidence="5 6">
    <name type="scientific">Methylocystis heyeri</name>
    <dbReference type="NCBI Taxonomy" id="391905"/>
    <lineage>
        <taxon>Bacteria</taxon>
        <taxon>Pseudomonadati</taxon>
        <taxon>Pseudomonadota</taxon>
        <taxon>Alphaproteobacteria</taxon>
        <taxon>Hyphomicrobiales</taxon>
        <taxon>Methylocystaceae</taxon>
        <taxon>Methylocystis</taxon>
    </lineage>
</organism>
<evidence type="ECO:0000256" key="2">
    <source>
        <dbReference type="ARBA" id="ARBA00022553"/>
    </source>
</evidence>
<dbReference type="OrthoDB" id="9803968at2"/>
<dbReference type="InterPro" id="IPR009081">
    <property type="entry name" value="PP-bd_ACP"/>
</dbReference>
<dbReference type="Gene3D" id="3.30.559.10">
    <property type="entry name" value="Chloramphenicol acetyltransferase-like domain"/>
    <property type="match status" value="1"/>
</dbReference>
<evidence type="ECO:0000313" key="5">
    <source>
        <dbReference type="EMBL" id="QGM46682.1"/>
    </source>
</evidence>
<dbReference type="PROSITE" id="PS00455">
    <property type="entry name" value="AMP_BINDING"/>
    <property type="match status" value="1"/>
</dbReference>
<dbReference type="GO" id="GO:0005829">
    <property type="term" value="C:cytosol"/>
    <property type="evidence" value="ECO:0007669"/>
    <property type="project" value="TreeGrafter"/>
</dbReference>
<dbReference type="InterPro" id="IPR010071">
    <property type="entry name" value="AA_adenyl_dom"/>
</dbReference>
<dbReference type="AlphaFoldDB" id="A0A6B8KGC6"/>
<protein>
    <submittedName>
        <fullName evidence="5">Amino acid adenylation domain-containing protein</fullName>
    </submittedName>
</protein>
<proteinExistence type="predicted"/>
<dbReference type="GO" id="GO:0044550">
    <property type="term" value="P:secondary metabolite biosynthetic process"/>
    <property type="evidence" value="ECO:0007669"/>
    <property type="project" value="TreeGrafter"/>
</dbReference>
<dbReference type="PRINTS" id="PR00154">
    <property type="entry name" value="AMPBINDING"/>
</dbReference>
<dbReference type="Proteomes" id="UP000309061">
    <property type="component" value="Chromosome"/>
</dbReference>
<dbReference type="PANTHER" id="PTHR45527">
    <property type="entry name" value="NONRIBOSOMAL PEPTIDE SYNTHETASE"/>
    <property type="match status" value="1"/>
</dbReference>
<dbReference type="InterPro" id="IPR025110">
    <property type="entry name" value="AMP-bd_C"/>
</dbReference>
<dbReference type="InterPro" id="IPR020459">
    <property type="entry name" value="AMP-binding"/>
</dbReference>
<dbReference type="GO" id="GO:0043041">
    <property type="term" value="P:amino acid activation for nonribosomal peptide biosynthetic process"/>
    <property type="evidence" value="ECO:0007669"/>
    <property type="project" value="TreeGrafter"/>
</dbReference>
<dbReference type="PROSITE" id="PS50075">
    <property type="entry name" value="CARRIER"/>
    <property type="match status" value="1"/>
</dbReference>
<dbReference type="FunFam" id="3.40.50.980:FF:000001">
    <property type="entry name" value="Non-ribosomal peptide synthetase"/>
    <property type="match status" value="1"/>
</dbReference>
<evidence type="ECO:0000256" key="1">
    <source>
        <dbReference type="ARBA" id="ARBA00022450"/>
    </source>
</evidence>
<dbReference type="NCBIfam" id="TIGR01733">
    <property type="entry name" value="AA-adenyl-dom"/>
    <property type="match status" value="1"/>
</dbReference>
<accession>A0A6B8KGC6</accession>
<dbReference type="SUPFAM" id="SSF52777">
    <property type="entry name" value="CoA-dependent acyltransferases"/>
    <property type="match status" value="2"/>
</dbReference>
<dbReference type="Gene3D" id="1.10.1200.10">
    <property type="entry name" value="ACP-like"/>
    <property type="match status" value="1"/>
</dbReference>
<dbReference type="Pfam" id="PF00550">
    <property type="entry name" value="PP-binding"/>
    <property type="match status" value="1"/>
</dbReference>
<dbReference type="InterPro" id="IPR020845">
    <property type="entry name" value="AMP-binding_CS"/>
</dbReference>
<feature type="domain" description="Carrier" evidence="4">
    <location>
        <begin position="1011"/>
        <end position="1086"/>
    </location>
</feature>
<dbReference type="Pfam" id="PF00501">
    <property type="entry name" value="AMP-binding"/>
    <property type="match status" value="1"/>
</dbReference>
<reference evidence="5 6" key="1">
    <citation type="submission" date="2019-11" db="EMBL/GenBank/DDBJ databases">
        <title>The genome sequence of Methylocystis heyeri.</title>
        <authorList>
            <person name="Oshkin I.Y."/>
            <person name="Miroshnikov K."/>
            <person name="Dedysh S.N."/>
        </authorList>
    </citation>
    <scope>NUCLEOTIDE SEQUENCE [LARGE SCALE GENOMIC DNA]</scope>
    <source>
        <strain evidence="5 6">H2</strain>
    </source>
</reference>
<dbReference type="SUPFAM" id="SSF56801">
    <property type="entry name" value="Acetyl-CoA synthetase-like"/>
    <property type="match status" value="1"/>
</dbReference>
<dbReference type="SUPFAM" id="SSF47336">
    <property type="entry name" value="ACP-like"/>
    <property type="match status" value="1"/>
</dbReference>
<dbReference type="KEGG" id="mhey:H2LOC_013810"/>
<dbReference type="Gene3D" id="3.40.50.980">
    <property type="match status" value="2"/>
</dbReference>
<dbReference type="RefSeq" id="WP_136497565.1">
    <property type="nucleotide sequence ID" value="NZ_CP046052.1"/>
</dbReference>
<dbReference type="SMART" id="SM00823">
    <property type="entry name" value="PKS_PP"/>
    <property type="match status" value="1"/>
</dbReference>
<dbReference type="Gene3D" id="3.30.559.30">
    <property type="entry name" value="Nonribosomal peptide synthetase, condensation domain"/>
    <property type="match status" value="1"/>
</dbReference>
<dbReference type="Pfam" id="PF13193">
    <property type="entry name" value="AMP-binding_C"/>
    <property type="match status" value="1"/>
</dbReference>
<dbReference type="InterPro" id="IPR000873">
    <property type="entry name" value="AMP-dep_synth/lig_dom"/>
</dbReference>
<dbReference type="CDD" id="cd05930">
    <property type="entry name" value="A_NRPS"/>
    <property type="match status" value="1"/>
</dbReference>